<keyword evidence="3" id="KW-1185">Reference proteome</keyword>
<evidence type="ECO:0000256" key="1">
    <source>
        <dbReference type="SAM" id="MobiDB-lite"/>
    </source>
</evidence>
<gene>
    <name evidence="2" type="ORF">RFI_00647</name>
</gene>
<sequence length="491" mass="56754">MQKENNNNIKKIVKKITQFKDEPIQWKSMAKAFQFLHQMIRIYRERACDVSLDVKTLILHCVLSFSKTTSLCDKNSDINIDTILLNCLHECVRHDLAIKAISAAAKTQTESKNAHLDTNNIYEFTQIMLKIAFDVTQPYAGHNQLQDEFKSGFGLRASLLVATEAQWKLSKQQNDLIWLVRIFETMLQFADTTMLDFLTIQLSNNWLQYLILIWFVEREGWHLSLMLFEYVKDHIIPIIGLCNDLPCHSLTQLLVLRRSINCFISNANTCLDSAITSHVFNTTMKKKPENPLTVEFGKTTSKYWRFLYWYHFHQCIDQYLIKNLANITDSDKVDSLFCEQANLAKWILSASDGCDWPVQNNDTDVDMKEPGQEQKEKYIFTYQQINLMISQIQCLQVTLQTYCEKYPSADKLTAQLRKLEELLNAQLSLSKNANTINEKPPLRQENTKGPTGAIKLPISASKRKSSYYDYGPTQNTTSLLFGVSKMKNLLF</sequence>
<evidence type="ECO:0000313" key="2">
    <source>
        <dbReference type="EMBL" id="ETO36422.1"/>
    </source>
</evidence>
<proteinExistence type="predicted"/>
<reference evidence="2 3" key="1">
    <citation type="journal article" date="2013" name="Curr. Biol.">
        <title>The Genome of the Foraminiferan Reticulomyxa filosa.</title>
        <authorList>
            <person name="Glockner G."/>
            <person name="Hulsmann N."/>
            <person name="Schleicher M."/>
            <person name="Noegel A.A."/>
            <person name="Eichinger L."/>
            <person name="Gallinger C."/>
            <person name="Pawlowski J."/>
            <person name="Sierra R."/>
            <person name="Euteneuer U."/>
            <person name="Pillet L."/>
            <person name="Moustafa A."/>
            <person name="Platzer M."/>
            <person name="Groth M."/>
            <person name="Szafranski K."/>
            <person name="Schliwa M."/>
        </authorList>
    </citation>
    <scope>NUCLEOTIDE SEQUENCE [LARGE SCALE GENOMIC DNA]</scope>
</reference>
<feature type="region of interest" description="Disordered" evidence="1">
    <location>
        <begin position="434"/>
        <end position="455"/>
    </location>
</feature>
<organism evidence="2 3">
    <name type="scientific">Reticulomyxa filosa</name>
    <dbReference type="NCBI Taxonomy" id="46433"/>
    <lineage>
        <taxon>Eukaryota</taxon>
        <taxon>Sar</taxon>
        <taxon>Rhizaria</taxon>
        <taxon>Retaria</taxon>
        <taxon>Foraminifera</taxon>
        <taxon>Monothalamids</taxon>
        <taxon>Reticulomyxidae</taxon>
        <taxon>Reticulomyxa</taxon>
    </lineage>
</organism>
<name>X6PFI4_RETFI</name>
<evidence type="ECO:0000313" key="3">
    <source>
        <dbReference type="Proteomes" id="UP000023152"/>
    </source>
</evidence>
<dbReference type="Proteomes" id="UP000023152">
    <property type="component" value="Unassembled WGS sequence"/>
</dbReference>
<dbReference type="AlphaFoldDB" id="X6PFI4"/>
<dbReference type="EMBL" id="ASPP01000688">
    <property type="protein sequence ID" value="ETO36422.1"/>
    <property type="molecule type" value="Genomic_DNA"/>
</dbReference>
<comment type="caution">
    <text evidence="2">The sequence shown here is derived from an EMBL/GenBank/DDBJ whole genome shotgun (WGS) entry which is preliminary data.</text>
</comment>
<protein>
    <submittedName>
        <fullName evidence="2">Uncharacterized protein</fullName>
    </submittedName>
</protein>
<accession>X6PFI4</accession>